<comment type="catalytic activity">
    <reaction evidence="1">
        <text>acetate + ATP + CoA = acetyl-CoA + ADP + phosphate</text>
        <dbReference type="Rhea" id="RHEA:15081"/>
        <dbReference type="ChEBI" id="CHEBI:30089"/>
        <dbReference type="ChEBI" id="CHEBI:30616"/>
        <dbReference type="ChEBI" id="CHEBI:43474"/>
        <dbReference type="ChEBI" id="CHEBI:57287"/>
        <dbReference type="ChEBI" id="CHEBI:57288"/>
        <dbReference type="ChEBI" id="CHEBI:456216"/>
        <dbReference type="EC" id="6.2.1.13"/>
    </reaction>
</comment>
<dbReference type="EC" id="6.2.1.13" evidence="2"/>
<gene>
    <name evidence="8" type="ORF">ANME2D_00805</name>
</gene>
<protein>
    <recommendedName>
        <fullName evidence="2">acetate--CoA ligase (ADP-forming)</fullName>
        <ecNumber evidence="2">6.2.1.13</ecNumber>
    </recommendedName>
</protein>
<organism evidence="8 9">
    <name type="scientific">Candidatus Methanoperedens nitratireducens</name>
    <dbReference type="NCBI Taxonomy" id="1392998"/>
    <lineage>
        <taxon>Archaea</taxon>
        <taxon>Methanobacteriati</taxon>
        <taxon>Methanobacteriota</taxon>
        <taxon>Stenosarchaea group</taxon>
        <taxon>Methanomicrobia</taxon>
        <taxon>Methanosarcinales</taxon>
        <taxon>ANME-2 cluster</taxon>
        <taxon>Candidatus Methanoperedentaceae</taxon>
        <taxon>Candidatus Methanoperedens</taxon>
    </lineage>
</organism>
<keyword evidence="5 6" id="KW-0067">ATP-binding</keyword>
<dbReference type="Proteomes" id="UP000027153">
    <property type="component" value="Unassembled WGS sequence"/>
</dbReference>
<keyword evidence="9" id="KW-1185">Reference proteome</keyword>
<evidence type="ECO:0000256" key="3">
    <source>
        <dbReference type="ARBA" id="ARBA00022598"/>
    </source>
</evidence>
<dbReference type="Gene3D" id="3.30.470.20">
    <property type="entry name" value="ATP-grasp fold, B domain"/>
    <property type="match status" value="1"/>
</dbReference>
<dbReference type="InterPro" id="IPR051538">
    <property type="entry name" value="Acyl-CoA_Synth/Transferase"/>
</dbReference>
<feature type="domain" description="ATP-grasp" evidence="7">
    <location>
        <begin position="11"/>
        <end position="47"/>
    </location>
</feature>
<dbReference type="PANTHER" id="PTHR43334:SF1">
    <property type="entry name" value="3-HYDROXYPROPIONATE--COA LIGASE [ADP-FORMING]"/>
    <property type="match status" value="1"/>
</dbReference>
<dbReference type="FunFam" id="3.30.1490.20:FF:000020">
    <property type="entry name" value="Protein lysine acetyltransferase"/>
    <property type="match status" value="1"/>
</dbReference>
<dbReference type="Gene3D" id="3.30.1490.20">
    <property type="entry name" value="ATP-grasp fold, A domain"/>
    <property type="match status" value="1"/>
</dbReference>
<name>A0A062V739_9EURY</name>
<dbReference type="EMBL" id="JMIY01000002">
    <property type="protein sequence ID" value="KCZ72378.1"/>
    <property type="molecule type" value="Genomic_DNA"/>
</dbReference>
<reference evidence="8 9" key="1">
    <citation type="journal article" date="2013" name="Nature">
        <title>Anaerobic oxidation of methane coupled to nitrate reduction in a novel archaeal lineage.</title>
        <authorList>
            <person name="Haroon M.F."/>
            <person name="Hu S."/>
            <person name="Shi Y."/>
            <person name="Imelfort M."/>
            <person name="Keller J."/>
            <person name="Hugenholtz P."/>
            <person name="Yuan Z."/>
            <person name="Tyson G.W."/>
        </authorList>
    </citation>
    <scope>NUCLEOTIDE SEQUENCE [LARGE SCALE GENOMIC DNA]</scope>
    <source>
        <strain evidence="8 9">ANME-2d</strain>
    </source>
</reference>
<dbReference type="SUPFAM" id="SSF56059">
    <property type="entry name" value="Glutathione synthetase ATP-binding domain-like"/>
    <property type="match status" value="1"/>
</dbReference>
<evidence type="ECO:0000256" key="4">
    <source>
        <dbReference type="ARBA" id="ARBA00022741"/>
    </source>
</evidence>
<keyword evidence="3" id="KW-0436">Ligase</keyword>
<evidence type="ECO:0000313" key="9">
    <source>
        <dbReference type="Proteomes" id="UP000027153"/>
    </source>
</evidence>
<dbReference type="PROSITE" id="PS50975">
    <property type="entry name" value="ATP_GRASP"/>
    <property type="match status" value="1"/>
</dbReference>
<dbReference type="InterPro" id="IPR011761">
    <property type="entry name" value="ATP-grasp"/>
</dbReference>
<dbReference type="RefSeq" id="WP_048089304.1">
    <property type="nucleotide sequence ID" value="NZ_JMIY01000002.1"/>
</dbReference>
<accession>A0A062V739</accession>
<sequence>MNTILTEYETKKLLARYGIPVTKESIAKSADEALDIALHIGTPVAMKISSPDIPHKSDVGGVILNVEREEVRTTYNKIISHINRAAPDASIEGILVQQMAPPGHEVIVGLKKDAQFGHALMFGLGGIFVEVYRDVSFRVTPIDRKDALDMISEIKGYPVLRGIRGRKPANIDSIVDVLVSVSDMAEKENIIELDINPLIVNESAVAVDARAMVEMLSS</sequence>
<proteinExistence type="predicted"/>
<keyword evidence="4 6" id="KW-0547">Nucleotide-binding</keyword>
<evidence type="ECO:0000256" key="2">
    <source>
        <dbReference type="ARBA" id="ARBA00012957"/>
    </source>
</evidence>
<evidence type="ECO:0000256" key="1">
    <source>
        <dbReference type="ARBA" id="ARBA00001619"/>
    </source>
</evidence>
<dbReference type="GO" id="GO:0005524">
    <property type="term" value="F:ATP binding"/>
    <property type="evidence" value="ECO:0007669"/>
    <property type="project" value="UniProtKB-UniRule"/>
</dbReference>
<dbReference type="PANTHER" id="PTHR43334">
    <property type="entry name" value="ACETATE--COA LIGASE [ADP-FORMING]"/>
    <property type="match status" value="1"/>
</dbReference>
<dbReference type="GO" id="GO:0043758">
    <property type="term" value="F:acetate-CoA ligase (ADP-forming) activity"/>
    <property type="evidence" value="ECO:0007669"/>
    <property type="project" value="UniProtKB-EC"/>
</dbReference>
<evidence type="ECO:0000313" key="8">
    <source>
        <dbReference type="EMBL" id="KCZ72378.1"/>
    </source>
</evidence>
<comment type="caution">
    <text evidence="8">The sequence shown here is derived from an EMBL/GenBank/DDBJ whole genome shotgun (WGS) entry which is preliminary data.</text>
</comment>
<evidence type="ECO:0000256" key="5">
    <source>
        <dbReference type="ARBA" id="ARBA00022840"/>
    </source>
</evidence>
<dbReference type="GO" id="GO:0046872">
    <property type="term" value="F:metal ion binding"/>
    <property type="evidence" value="ECO:0007669"/>
    <property type="project" value="InterPro"/>
</dbReference>
<dbReference type="Pfam" id="PF13549">
    <property type="entry name" value="ATP-grasp_5"/>
    <property type="match status" value="1"/>
</dbReference>
<dbReference type="OrthoDB" id="18103at2157"/>
<evidence type="ECO:0000256" key="6">
    <source>
        <dbReference type="PROSITE-ProRule" id="PRU00409"/>
    </source>
</evidence>
<evidence type="ECO:0000259" key="7">
    <source>
        <dbReference type="PROSITE" id="PS50975"/>
    </source>
</evidence>
<dbReference type="InterPro" id="IPR013815">
    <property type="entry name" value="ATP_grasp_subdomain_1"/>
</dbReference>
<dbReference type="AlphaFoldDB" id="A0A062V739"/>